<accession>A0A8S5URP3</accession>
<feature type="compositionally biased region" description="Acidic residues" evidence="1">
    <location>
        <begin position="65"/>
        <end position="78"/>
    </location>
</feature>
<protein>
    <submittedName>
        <fullName evidence="2">Uncharacterized protein</fullName>
    </submittedName>
</protein>
<evidence type="ECO:0000313" key="2">
    <source>
        <dbReference type="EMBL" id="DAF97168.1"/>
    </source>
</evidence>
<reference evidence="2" key="1">
    <citation type="journal article" date="2021" name="Proc. Natl. Acad. Sci. U.S.A.">
        <title>A Catalog of Tens of Thousands of Viruses from Human Metagenomes Reveals Hidden Associations with Chronic Diseases.</title>
        <authorList>
            <person name="Tisza M.J."/>
            <person name="Buck C.B."/>
        </authorList>
    </citation>
    <scope>NUCLEOTIDE SEQUENCE</scope>
    <source>
        <strain evidence="2">Ctksc2</strain>
    </source>
</reference>
<evidence type="ECO:0000256" key="1">
    <source>
        <dbReference type="SAM" id="MobiDB-lite"/>
    </source>
</evidence>
<dbReference type="EMBL" id="BK016127">
    <property type="protein sequence ID" value="DAF97168.1"/>
    <property type="molecule type" value="Genomic_DNA"/>
</dbReference>
<sequence>MRITCHKHPSLLVTTPHVEFVDGVADVDEETLTALTPLLEEWGIDAADIGGEHAETSPEGPEGATEPEDPEDATPPEEESPKRGKNG</sequence>
<organism evidence="2">
    <name type="scientific">Siphoviridae sp. ctksc2</name>
    <dbReference type="NCBI Taxonomy" id="2825645"/>
    <lineage>
        <taxon>Viruses</taxon>
        <taxon>Duplodnaviria</taxon>
        <taxon>Heunggongvirae</taxon>
        <taxon>Uroviricota</taxon>
        <taxon>Caudoviricetes</taxon>
    </lineage>
</organism>
<feature type="region of interest" description="Disordered" evidence="1">
    <location>
        <begin position="44"/>
        <end position="87"/>
    </location>
</feature>
<proteinExistence type="predicted"/>
<name>A0A8S5URP3_9CAUD</name>